<evidence type="ECO:0000313" key="5">
    <source>
        <dbReference type="Proteomes" id="UP001165283"/>
    </source>
</evidence>
<dbReference type="PANTHER" id="PTHR34106:SF4">
    <property type="entry name" value="BLL5143 PROTEIN"/>
    <property type="match status" value="1"/>
</dbReference>
<comment type="caution">
    <text evidence="4">The sequence shown here is derived from an EMBL/GenBank/DDBJ whole genome shotgun (WGS) entry which is preliminary data.</text>
</comment>
<dbReference type="CDD" id="cd18613">
    <property type="entry name" value="GH130"/>
    <property type="match status" value="1"/>
</dbReference>
<dbReference type="InterPro" id="IPR023296">
    <property type="entry name" value="Glyco_hydro_beta-prop_sf"/>
</dbReference>
<dbReference type="InterPro" id="IPR007184">
    <property type="entry name" value="Mannoside_phosphorylase"/>
</dbReference>
<keyword evidence="2" id="KW-0808">Transferase</keyword>
<dbReference type="Proteomes" id="UP001165283">
    <property type="component" value="Unassembled WGS sequence"/>
</dbReference>
<comment type="similarity">
    <text evidence="3">Belongs to the glycosyl hydrolase 130 family.</text>
</comment>
<dbReference type="GO" id="GO:0016787">
    <property type="term" value="F:hydrolase activity"/>
    <property type="evidence" value="ECO:0007669"/>
    <property type="project" value="UniProtKB-KW"/>
</dbReference>
<reference evidence="4" key="1">
    <citation type="submission" date="2021-04" db="EMBL/GenBank/DDBJ databases">
        <title>Pseudonocardia sp. nov., isolated from sandy soil of mangrove forest.</title>
        <authorList>
            <person name="Zan Z."/>
            <person name="Huang R."/>
            <person name="Liu W."/>
        </authorList>
    </citation>
    <scope>NUCLEOTIDE SEQUENCE</scope>
    <source>
        <strain evidence="4">S2-4</strain>
    </source>
</reference>
<sequence length="511" mass="54880">MTPDARAGGALVTRLPTTLTADPGRVLARMFVPGHDVVANTQSRATGVLARVLALSEDDVRRTLRAVLVRYTDRHRDLDGVLAGHYARIAHRVPDGHGLSEQRRTLIGAWFTHEYSIEAAALFNPSAVPHPDQSGLGPGRLRFVLSLRAVGEGHLSSVEFRTGVLGPDAAGGLELTVDDPGPFVETGRPGPTGHDRDLFAALLAEAGADEESASFLLAGLPARFDEDELDRAIGALVLQRATRHGGVRTGELARRLVRCSYEVGFAPGSTIAERVLWPHGPSESAGMEDARFVRVDTDDGPAYRATYTAFDGTDIAPQAIDTTDFRRFRISQLAGPAARNKGMAFFPRTVGGRHLALSRWDRENNSLASSADGRWWGDSRTLHVPSRPWELTQTGNCGSPVETDAGWVVLTHGVGPMREYSMGALLLDLDDPSRVIGGLREPLIGPAEDERDGYVPNVVYSCGALRHGDHLLVPYGASDASVRFAAVDLPLLLDRLVADGPPAATRENSSA</sequence>
<gene>
    <name evidence="4" type="ORF">KDL28_03045</name>
</gene>
<name>A0ABT0ZTG8_9PSEU</name>
<evidence type="ECO:0000256" key="1">
    <source>
        <dbReference type="ARBA" id="ARBA00022676"/>
    </source>
</evidence>
<evidence type="ECO:0000313" key="4">
    <source>
        <dbReference type="EMBL" id="MCO1654026.1"/>
    </source>
</evidence>
<keyword evidence="5" id="KW-1185">Reference proteome</keyword>
<proteinExistence type="inferred from homology"/>
<organism evidence="4 5">
    <name type="scientific">Pseudonocardia humida</name>
    <dbReference type="NCBI Taxonomy" id="2800819"/>
    <lineage>
        <taxon>Bacteria</taxon>
        <taxon>Bacillati</taxon>
        <taxon>Actinomycetota</taxon>
        <taxon>Actinomycetes</taxon>
        <taxon>Pseudonocardiales</taxon>
        <taxon>Pseudonocardiaceae</taxon>
        <taxon>Pseudonocardia</taxon>
    </lineage>
</organism>
<dbReference type="Gene3D" id="2.115.10.20">
    <property type="entry name" value="Glycosyl hydrolase domain, family 43"/>
    <property type="match status" value="1"/>
</dbReference>
<dbReference type="EMBL" id="JAGSOV010000009">
    <property type="protein sequence ID" value="MCO1654026.1"/>
    <property type="molecule type" value="Genomic_DNA"/>
</dbReference>
<dbReference type="SUPFAM" id="SSF75005">
    <property type="entry name" value="Arabinanase/levansucrase/invertase"/>
    <property type="match status" value="1"/>
</dbReference>
<keyword evidence="1" id="KW-0328">Glycosyltransferase</keyword>
<dbReference type="Pfam" id="PF04041">
    <property type="entry name" value="Glyco_hydro_130"/>
    <property type="match status" value="1"/>
</dbReference>
<evidence type="ECO:0000256" key="3">
    <source>
        <dbReference type="ARBA" id="ARBA00024356"/>
    </source>
</evidence>
<protein>
    <submittedName>
        <fullName evidence="4">Glycoside hydrolase family 130 protein</fullName>
    </submittedName>
</protein>
<dbReference type="RefSeq" id="WP_252435636.1">
    <property type="nucleotide sequence ID" value="NZ_JAGSOV010000009.1"/>
</dbReference>
<dbReference type="PANTHER" id="PTHR34106">
    <property type="entry name" value="GLYCOSIDASE"/>
    <property type="match status" value="1"/>
</dbReference>
<accession>A0ABT0ZTG8</accession>
<keyword evidence="4" id="KW-0378">Hydrolase</keyword>
<evidence type="ECO:0000256" key="2">
    <source>
        <dbReference type="ARBA" id="ARBA00022679"/>
    </source>
</evidence>